<evidence type="ECO:0000313" key="3">
    <source>
        <dbReference type="Proteomes" id="UP001163104"/>
    </source>
</evidence>
<protein>
    <submittedName>
        <fullName evidence="2">Uncharacterized protein</fullName>
    </submittedName>
</protein>
<organism evidence="2 3">
    <name type="scientific">Cytobacillus firmus</name>
    <name type="common">Bacillus firmus</name>
    <dbReference type="NCBI Taxonomy" id="1399"/>
    <lineage>
        <taxon>Bacteria</taxon>
        <taxon>Bacillati</taxon>
        <taxon>Bacillota</taxon>
        <taxon>Bacilli</taxon>
        <taxon>Bacillales</taxon>
        <taxon>Bacillaceae</taxon>
        <taxon>Cytobacillus</taxon>
    </lineage>
</organism>
<dbReference type="Proteomes" id="UP001163104">
    <property type="component" value="Chromosome"/>
</dbReference>
<sequence>MQTLPQDKESYGSDTSHDRKRQLLGGRGVLSLRSFVGKALPLFF</sequence>
<dbReference type="AlphaFoldDB" id="A0AA46P3H2"/>
<gene>
    <name evidence="2" type="ORF">OD459_15930</name>
</gene>
<dbReference type="RefSeq" id="WP_263599226.1">
    <property type="nucleotide sequence ID" value="NZ_CP107027.1"/>
</dbReference>
<dbReference type="EMBL" id="CP107027">
    <property type="protein sequence ID" value="UYG93694.1"/>
    <property type="molecule type" value="Genomic_DNA"/>
</dbReference>
<feature type="region of interest" description="Disordered" evidence="1">
    <location>
        <begin position="1"/>
        <end position="22"/>
    </location>
</feature>
<name>A0AA46P3H2_CYTFI</name>
<evidence type="ECO:0000256" key="1">
    <source>
        <dbReference type="SAM" id="MobiDB-lite"/>
    </source>
</evidence>
<proteinExistence type="predicted"/>
<reference evidence="2" key="1">
    <citation type="submission" date="2022-10" db="EMBL/GenBank/DDBJ databases">
        <title>Mechanism of multi-heavy metal repair in Cytobacillus Firmus M7.</title>
        <authorList>
            <person name="Li X."/>
            <person name="Yu C."/>
        </authorList>
    </citation>
    <scope>NUCLEOTIDE SEQUENCE</scope>
    <source>
        <strain evidence="2">M7</strain>
    </source>
</reference>
<feature type="compositionally biased region" description="Basic and acidic residues" evidence="1">
    <location>
        <begin position="1"/>
        <end position="17"/>
    </location>
</feature>
<accession>A0AA46P3H2</accession>
<evidence type="ECO:0000313" key="2">
    <source>
        <dbReference type="EMBL" id="UYG93694.1"/>
    </source>
</evidence>